<name>A0AAU9M039_9ASTR</name>
<feature type="transmembrane region" description="Helical" evidence="1">
    <location>
        <begin position="162"/>
        <end position="183"/>
    </location>
</feature>
<evidence type="ECO:0000256" key="1">
    <source>
        <dbReference type="SAM" id="Phobius"/>
    </source>
</evidence>
<accession>A0AAU9M039</accession>
<sequence length="304" mass="34773">MGVPPPSAAMRNFLKILTVILVFFFFISIIFTFQGLSLLPLSSFKQSYAASHNTTTKDYSAGLTKLRSLYLYFALVYLCFLGCWIFVCFKNYPSFHWIHLLMGMLLIMKGLNLLCASEVQHSIKVTGTPPHGWNVLLYIFPVIRTMLLYTVIAISKGWSFQVMLFSMILIPLQVLSTFAFQTALHVLLENSFSDLGIWMADHVCQVLLTGFVSRKTLEIGQAVKSYLAHFILYSLFYIVLIVYSINVFVYGVGNSVNCNYLWAMAAETISLLFYIIMFSLFRPFERNEYLVRLNLQVPVVPVRD</sequence>
<dbReference type="PANTHER" id="PTHR21229">
    <property type="entry name" value="LUNG SEVEN TRANSMEMBRANE RECEPTOR"/>
    <property type="match status" value="1"/>
</dbReference>
<dbReference type="InterPro" id="IPR009637">
    <property type="entry name" value="GPR107/GPR108-like"/>
</dbReference>
<keyword evidence="1" id="KW-1133">Transmembrane helix</keyword>
<organism evidence="2 3">
    <name type="scientific">Lactuca virosa</name>
    <dbReference type="NCBI Taxonomy" id="75947"/>
    <lineage>
        <taxon>Eukaryota</taxon>
        <taxon>Viridiplantae</taxon>
        <taxon>Streptophyta</taxon>
        <taxon>Embryophyta</taxon>
        <taxon>Tracheophyta</taxon>
        <taxon>Spermatophyta</taxon>
        <taxon>Magnoliopsida</taxon>
        <taxon>eudicotyledons</taxon>
        <taxon>Gunneridae</taxon>
        <taxon>Pentapetalae</taxon>
        <taxon>asterids</taxon>
        <taxon>campanulids</taxon>
        <taxon>Asterales</taxon>
        <taxon>Asteraceae</taxon>
        <taxon>Cichorioideae</taxon>
        <taxon>Cichorieae</taxon>
        <taxon>Lactucinae</taxon>
        <taxon>Lactuca</taxon>
    </lineage>
</organism>
<reference evidence="2 3" key="1">
    <citation type="submission" date="2022-01" db="EMBL/GenBank/DDBJ databases">
        <authorList>
            <person name="Xiong W."/>
            <person name="Schranz E."/>
        </authorList>
    </citation>
    <scope>NUCLEOTIDE SEQUENCE [LARGE SCALE GENOMIC DNA]</scope>
</reference>
<keyword evidence="1" id="KW-0472">Membrane</keyword>
<dbReference type="AlphaFoldDB" id="A0AAU9M039"/>
<comment type="caution">
    <text evidence="2">The sequence shown here is derived from an EMBL/GenBank/DDBJ whole genome shotgun (WGS) entry which is preliminary data.</text>
</comment>
<feature type="transmembrane region" description="Helical" evidence="1">
    <location>
        <begin position="96"/>
        <end position="115"/>
    </location>
</feature>
<keyword evidence="3" id="KW-1185">Reference proteome</keyword>
<feature type="transmembrane region" description="Helical" evidence="1">
    <location>
        <begin position="12"/>
        <end position="33"/>
    </location>
</feature>
<dbReference type="PANTHER" id="PTHR21229:SF2">
    <property type="entry name" value="RE59932P"/>
    <property type="match status" value="1"/>
</dbReference>
<dbReference type="GO" id="GO:0005794">
    <property type="term" value="C:Golgi apparatus"/>
    <property type="evidence" value="ECO:0007669"/>
    <property type="project" value="TreeGrafter"/>
</dbReference>
<feature type="transmembrane region" description="Helical" evidence="1">
    <location>
        <begin position="226"/>
        <end position="248"/>
    </location>
</feature>
<feature type="transmembrane region" description="Helical" evidence="1">
    <location>
        <begin position="69"/>
        <end position="89"/>
    </location>
</feature>
<evidence type="ECO:0008006" key="4">
    <source>
        <dbReference type="Google" id="ProtNLM"/>
    </source>
</evidence>
<evidence type="ECO:0000313" key="3">
    <source>
        <dbReference type="Proteomes" id="UP001157418"/>
    </source>
</evidence>
<protein>
    <recommendedName>
        <fullName evidence="4">Transmembrane protein</fullName>
    </recommendedName>
</protein>
<dbReference type="EMBL" id="CAKMRJ010001112">
    <property type="protein sequence ID" value="CAH1421224.1"/>
    <property type="molecule type" value="Genomic_DNA"/>
</dbReference>
<feature type="transmembrane region" description="Helical" evidence="1">
    <location>
        <begin position="135"/>
        <end position="155"/>
    </location>
</feature>
<keyword evidence="1" id="KW-0812">Transmembrane</keyword>
<gene>
    <name evidence="2" type="ORF">LVIROSA_LOCUS8637</name>
</gene>
<dbReference type="Proteomes" id="UP001157418">
    <property type="component" value="Unassembled WGS sequence"/>
</dbReference>
<dbReference type="GO" id="GO:0016020">
    <property type="term" value="C:membrane"/>
    <property type="evidence" value="ECO:0007669"/>
    <property type="project" value="InterPro"/>
</dbReference>
<proteinExistence type="predicted"/>
<feature type="transmembrane region" description="Helical" evidence="1">
    <location>
        <begin position="260"/>
        <end position="281"/>
    </location>
</feature>
<evidence type="ECO:0000313" key="2">
    <source>
        <dbReference type="EMBL" id="CAH1421224.1"/>
    </source>
</evidence>